<keyword evidence="1" id="KW-0472">Membrane</keyword>
<reference evidence="2 3" key="1">
    <citation type="submission" date="2015-03" db="EMBL/GenBank/DDBJ databases">
        <title>Draft Genome Sequence of Burkholderia andropogonis type strain ICMP2807, isolated from Sorghum bicolor.</title>
        <authorList>
            <person name="Lopes-Santos L."/>
            <person name="Castro D.B."/>
            <person name="Ottoboni L.M."/>
            <person name="Park D."/>
            <person name="Weirc B.S."/>
            <person name="Destefano S.A."/>
        </authorList>
    </citation>
    <scope>NUCLEOTIDE SEQUENCE [LARGE SCALE GENOMIC DNA]</scope>
    <source>
        <strain evidence="2 3">ICMP2807</strain>
    </source>
</reference>
<dbReference type="EMBL" id="LAQU01000007">
    <property type="protein sequence ID" value="KKB63923.1"/>
    <property type="molecule type" value="Genomic_DNA"/>
</dbReference>
<evidence type="ECO:0000313" key="3">
    <source>
        <dbReference type="Proteomes" id="UP000033618"/>
    </source>
</evidence>
<accession>A0A0F5K1E6</accession>
<feature type="transmembrane region" description="Helical" evidence="1">
    <location>
        <begin position="12"/>
        <end position="35"/>
    </location>
</feature>
<keyword evidence="1" id="KW-0812">Transmembrane</keyword>
<organism evidence="2 3">
    <name type="scientific">Robbsia andropogonis</name>
    <dbReference type="NCBI Taxonomy" id="28092"/>
    <lineage>
        <taxon>Bacteria</taxon>
        <taxon>Pseudomonadati</taxon>
        <taxon>Pseudomonadota</taxon>
        <taxon>Betaproteobacteria</taxon>
        <taxon>Burkholderiales</taxon>
        <taxon>Burkholderiaceae</taxon>
        <taxon>Robbsia</taxon>
    </lineage>
</organism>
<dbReference type="PATRIC" id="fig|28092.6.peg.2095"/>
<dbReference type="Proteomes" id="UP000033618">
    <property type="component" value="Unassembled WGS sequence"/>
</dbReference>
<evidence type="ECO:0000256" key="1">
    <source>
        <dbReference type="SAM" id="Phobius"/>
    </source>
</evidence>
<proteinExistence type="predicted"/>
<dbReference type="OrthoDB" id="8657281at2"/>
<comment type="caution">
    <text evidence="2">The sequence shown here is derived from an EMBL/GenBank/DDBJ whole genome shotgun (WGS) entry which is preliminary data.</text>
</comment>
<keyword evidence="3" id="KW-1185">Reference proteome</keyword>
<dbReference type="RefSeq" id="WP_046152703.1">
    <property type="nucleotide sequence ID" value="NZ_CADFGU010000001.1"/>
</dbReference>
<sequence>MQSGNFFEWLGNLLGSILRTIVHLLTATVGGLGHALHEFTHGFADALGIHASAVNILFLVVGVLFLVAGVRSLLARSFIGGIIWLVLAALILGNLIAY</sequence>
<protein>
    <submittedName>
        <fullName evidence="2">Uncharacterized protein</fullName>
    </submittedName>
</protein>
<dbReference type="AlphaFoldDB" id="A0A0F5K1E6"/>
<name>A0A0F5K1E6_9BURK</name>
<feature type="transmembrane region" description="Helical" evidence="1">
    <location>
        <begin position="77"/>
        <end position="97"/>
    </location>
</feature>
<evidence type="ECO:0000313" key="2">
    <source>
        <dbReference type="EMBL" id="KKB63923.1"/>
    </source>
</evidence>
<keyword evidence="1" id="KW-1133">Transmembrane helix</keyword>
<gene>
    <name evidence="2" type="ORF">WM40_08885</name>
</gene>
<feature type="transmembrane region" description="Helical" evidence="1">
    <location>
        <begin position="47"/>
        <end position="70"/>
    </location>
</feature>